<dbReference type="PANTHER" id="PTHR12903">
    <property type="entry name" value="MITOCHONDRIAL RIBOSOMAL PROTEIN L24"/>
    <property type="match status" value="1"/>
</dbReference>
<dbReference type="InterPro" id="IPR014722">
    <property type="entry name" value="Rib_uL2_dom2"/>
</dbReference>
<dbReference type="SMART" id="SM00739">
    <property type="entry name" value="KOW"/>
    <property type="match status" value="1"/>
</dbReference>
<evidence type="ECO:0000313" key="11">
    <source>
        <dbReference type="RefSeq" id="XP_030620736.1"/>
    </source>
</evidence>
<accession>A0A6J2UN98</accession>
<protein>
    <recommendedName>
        <fullName evidence="7">Large ribosomal subunit protein uL24m</fullName>
    </recommendedName>
    <alternativeName>
        <fullName evidence="8">39S ribosomal protein L24, mitochondrial</fullName>
    </alternativeName>
</protein>
<evidence type="ECO:0000256" key="2">
    <source>
        <dbReference type="ARBA" id="ARBA00010618"/>
    </source>
</evidence>
<dbReference type="GO" id="GO:0005739">
    <property type="term" value="C:mitochondrion"/>
    <property type="evidence" value="ECO:0007669"/>
    <property type="project" value="UniProtKB-SubCell"/>
</dbReference>
<dbReference type="InterPro" id="IPR008991">
    <property type="entry name" value="Translation_prot_SH3-like_sf"/>
</dbReference>
<dbReference type="GeneID" id="115804437"/>
<dbReference type="Pfam" id="PF17136">
    <property type="entry name" value="ribosomal_L24"/>
    <property type="match status" value="1"/>
</dbReference>
<sequence>MRLTLLVSMAAKAAFPCNYRYGMNRPWTVAAQRLNPPGKMRRKVSVEPVPEKDWSVFRGDMMEVLSGKDKGKQGRVVQVFRRRNWVILEGLNTHYRYIGRSGDYRGTYIASEAPLLLRNVSLIDPSDRKPTEVTWKYTEEGEKVRVSVRTGRIIPKPVFQRKDGIIPQQWKDGPKDTTPEDCLEKTYTLSLKTLEEEIMEKMNIEEPRRARKSYWY</sequence>
<dbReference type="Gene3D" id="2.30.30.30">
    <property type="match status" value="1"/>
</dbReference>
<dbReference type="Pfam" id="PF00467">
    <property type="entry name" value="KOW"/>
    <property type="match status" value="1"/>
</dbReference>
<dbReference type="RefSeq" id="XP_030620736.1">
    <property type="nucleotide sequence ID" value="XM_030764876.1"/>
</dbReference>
<evidence type="ECO:0000256" key="4">
    <source>
        <dbReference type="ARBA" id="ARBA00022980"/>
    </source>
</evidence>
<organism evidence="10 12">
    <name type="scientific">Chanos chanos</name>
    <name type="common">Milkfish</name>
    <name type="synonym">Mugil chanos</name>
    <dbReference type="NCBI Taxonomy" id="29144"/>
    <lineage>
        <taxon>Eukaryota</taxon>
        <taxon>Metazoa</taxon>
        <taxon>Chordata</taxon>
        <taxon>Craniata</taxon>
        <taxon>Vertebrata</taxon>
        <taxon>Euteleostomi</taxon>
        <taxon>Actinopterygii</taxon>
        <taxon>Neopterygii</taxon>
        <taxon>Teleostei</taxon>
        <taxon>Ostariophysi</taxon>
        <taxon>Gonorynchiformes</taxon>
        <taxon>Chanidae</taxon>
        <taxon>Chanos</taxon>
    </lineage>
</organism>
<dbReference type="HAMAP" id="MF_01326_B">
    <property type="entry name" value="Ribosomal_uL24_B"/>
    <property type="match status" value="1"/>
</dbReference>
<keyword evidence="3" id="KW-0809">Transit peptide</keyword>
<dbReference type="RefSeq" id="XP_030620737.1">
    <property type="nucleotide sequence ID" value="XM_030764877.1"/>
</dbReference>
<dbReference type="InterPro" id="IPR057264">
    <property type="entry name" value="Ribosomal_uL24_C"/>
</dbReference>
<evidence type="ECO:0000313" key="10">
    <source>
        <dbReference type="Proteomes" id="UP000504632"/>
    </source>
</evidence>
<keyword evidence="5" id="KW-0496">Mitochondrion</keyword>
<dbReference type="Proteomes" id="UP000504632">
    <property type="component" value="Chromosome 2"/>
</dbReference>
<dbReference type="AlphaFoldDB" id="A0A6J2UN98"/>
<dbReference type="GO" id="GO:0003735">
    <property type="term" value="F:structural constituent of ribosome"/>
    <property type="evidence" value="ECO:0007669"/>
    <property type="project" value="InterPro"/>
</dbReference>
<evidence type="ECO:0000256" key="1">
    <source>
        <dbReference type="ARBA" id="ARBA00004173"/>
    </source>
</evidence>
<dbReference type="GO" id="GO:0003723">
    <property type="term" value="F:RNA binding"/>
    <property type="evidence" value="ECO:0007669"/>
    <property type="project" value="InterPro"/>
</dbReference>
<keyword evidence="6" id="KW-0687">Ribonucleoprotein</keyword>
<evidence type="ECO:0000256" key="8">
    <source>
        <dbReference type="ARBA" id="ARBA00035357"/>
    </source>
</evidence>
<dbReference type="OrthoDB" id="359154at2759"/>
<gene>
    <name evidence="11 12" type="primary">mrpl24</name>
</gene>
<dbReference type="InterPro" id="IPR003256">
    <property type="entry name" value="Ribosomal_uL24"/>
</dbReference>
<dbReference type="CDD" id="cd06089">
    <property type="entry name" value="KOW_RPL26"/>
    <property type="match status" value="1"/>
</dbReference>
<dbReference type="GO" id="GO:1990904">
    <property type="term" value="C:ribonucleoprotein complex"/>
    <property type="evidence" value="ECO:0007669"/>
    <property type="project" value="UniProtKB-KW"/>
</dbReference>
<evidence type="ECO:0000259" key="9">
    <source>
        <dbReference type="SMART" id="SM00739"/>
    </source>
</evidence>
<reference evidence="11 12" key="1">
    <citation type="submission" date="2025-04" db="UniProtKB">
        <authorList>
            <consortium name="RefSeq"/>
        </authorList>
    </citation>
    <scope>IDENTIFICATION</scope>
</reference>
<keyword evidence="4 11" id="KW-0689">Ribosomal protein</keyword>
<evidence type="ECO:0000313" key="12">
    <source>
        <dbReference type="RefSeq" id="XP_030620737.1"/>
    </source>
</evidence>
<proteinExistence type="inferred from homology"/>
<dbReference type="CTD" id="79590"/>
<name>A0A6J2UN98_CHACN</name>
<comment type="similarity">
    <text evidence="2">Belongs to the universal ribosomal protein uL24 family.</text>
</comment>
<evidence type="ECO:0000256" key="7">
    <source>
        <dbReference type="ARBA" id="ARBA00035283"/>
    </source>
</evidence>
<dbReference type="FunFam" id="2.30.30.30:FF:000032">
    <property type="entry name" value="39S ribosomal protein L24, mitochondrial"/>
    <property type="match status" value="1"/>
</dbReference>
<comment type="subcellular location">
    <subcellularLocation>
        <location evidence="1">Mitochondrion</location>
    </subcellularLocation>
</comment>
<evidence type="ECO:0000256" key="5">
    <source>
        <dbReference type="ARBA" id="ARBA00023128"/>
    </source>
</evidence>
<keyword evidence="10" id="KW-1185">Reference proteome</keyword>
<dbReference type="NCBIfam" id="TIGR01079">
    <property type="entry name" value="rplX_bact"/>
    <property type="match status" value="1"/>
</dbReference>
<evidence type="ECO:0000256" key="6">
    <source>
        <dbReference type="ARBA" id="ARBA00023274"/>
    </source>
</evidence>
<dbReference type="SUPFAM" id="SSF50104">
    <property type="entry name" value="Translation proteins SH3-like domain"/>
    <property type="match status" value="1"/>
</dbReference>
<dbReference type="GO" id="GO:0005840">
    <property type="term" value="C:ribosome"/>
    <property type="evidence" value="ECO:0007669"/>
    <property type="project" value="UniProtKB-KW"/>
</dbReference>
<dbReference type="InterPro" id="IPR005824">
    <property type="entry name" value="KOW"/>
</dbReference>
<feature type="domain" description="KOW" evidence="9">
    <location>
        <begin position="55"/>
        <end position="82"/>
    </location>
</feature>
<dbReference type="InterPro" id="IPR041988">
    <property type="entry name" value="Ribosomal_uL24_KOW"/>
</dbReference>
<dbReference type="GO" id="GO:0006412">
    <property type="term" value="P:translation"/>
    <property type="evidence" value="ECO:0007669"/>
    <property type="project" value="InterPro"/>
</dbReference>
<evidence type="ECO:0000256" key="3">
    <source>
        <dbReference type="ARBA" id="ARBA00022946"/>
    </source>
</evidence>